<dbReference type="GO" id="GO:0000978">
    <property type="term" value="F:RNA polymerase II cis-regulatory region sequence-specific DNA binding"/>
    <property type="evidence" value="ECO:0007669"/>
    <property type="project" value="TreeGrafter"/>
</dbReference>
<keyword evidence="3" id="KW-0677">Repeat</keyword>
<dbReference type="GO" id="GO:0010564">
    <property type="term" value="P:regulation of cell cycle process"/>
    <property type="evidence" value="ECO:0007669"/>
    <property type="project" value="TreeGrafter"/>
</dbReference>
<dbReference type="GO" id="GO:0001227">
    <property type="term" value="F:DNA-binding transcription repressor activity, RNA polymerase II-specific"/>
    <property type="evidence" value="ECO:0007669"/>
    <property type="project" value="TreeGrafter"/>
</dbReference>
<dbReference type="GO" id="GO:0005634">
    <property type="term" value="C:nucleus"/>
    <property type="evidence" value="ECO:0007669"/>
    <property type="project" value="UniProtKB-SubCell"/>
</dbReference>
<keyword evidence="2" id="KW-0479">Metal-binding</keyword>
<evidence type="ECO:0000256" key="9">
    <source>
        <dbReference type="PROSITE-ProRule" id="PRU00042"/>
    </source>
</evidence>
<evidence type="ECO:0000256" key="1">
    <source>
        <dbReference type="ARBA" id="ARBA00004123"/>
    </source>
</evidence>
<dbReference type="Pfam" id="PF00096">
    <property type="entry name" value="zf-C2H2"/>
    <property type="match status" value="2"/>
</dbReference>
<dbReference type="SUPFAM" id="SSF57667">
    <property type="entry name" value="beta-beta-alpha zinc fingers"/>
    <property type="match status" value="1"/>
</dbReference>
<feature type="domain" description="C2H2-type" evidence="11">
    <location>
        <begin position="169"/>
        <end position="190"/>
    </location>
</feature>
<dbReference type="PROSITE" id="PS50157">
    <property type="entry name" value="ZINC_FINGER_C2H2_2"/>
    <property type="match status" value="2"/>
</dbReference>
<feature type="domain" description="C2H2-type" evidence="11">
    <location>
        <begin position="115"/>
        <end position="142"/>
    </location>
</feature>
<protein>
    <recommendedName>
        <fullName evidence="11">C2H2-type domain-containing protein</fullName>
    </recommendedName>
</protein>
<evidence type="ECO:0000313" key="13">
    <source>
        <dbReference type="Proteomes" id="UP001497497"/>
    </source>
</evidence>
<dbReference type="SMART" id="SM00355">
    <property type="entry name" value="ZnF_C2H2"/>
    <property type="match status" value="3"/>
</dbReference>
<dbReference type="Gene3D" id="3.30.160.60">
    <property type="entry name" value="Classic Zinc Finger"/>
    <property type="match status" value="1"/>
</dbReference>
<dbReference type="InterPro" id="IPR013087">
    <property type="entry name" value="Znf_C2H2_type"/>
</dbReference>
<evidence type="ECO:0000256" key="10">
    <source>
        <dbReference type="SAM" id="MobiDB-lite"/>
    </source>
</evidence>
<proteinExistence type="predicted"/>
<keyword evidence="5" id="KW-0862">Zinc</keyword>
<dbReference type="Proteomes" id="UP001497497">
    <property type="component" value="Unassembled WGS sequence"/>
</dbReference>
<keyword evidence="7" id="KW-0804">Transcription</keyword>
<keyword evidence="13" id="KW-1185">Reference proteome</keyword>
<accession>A0AAV2H6W6</accession>
<comment type="caution">
    <text evidence="12">The sequence shown here is derived from an EMBL/GenBank/DDBJ whole genome shotgun (WGS) entry which is preliminary data.</text>
</comment>
<evidence type="ECO:0000256" key="7">
    <source>
        <dbReference type="ARBA" id="ARBA00023163"/>
    </source>
</evidence>
<evidence type="ECO:0000256" key="8">
    <source>
        <dbReference type="ARBA" id="ARBA00023242"/>
    </source>
</evidence>
<dbReference type="InterPro" id="IPR036236">
    <property type="entry name" value="Znf_C2H2_sf"/>
</dbReference>
<dbReference type="AlphaFoldDB" id="A0AAV2H6W6"/>
<name>A0AAV2H6W6_LYMST</name>
<keyword evidence="6" id="KW-0805">Transcription regulation</keyword>
<dbReference type="FunFam" id="3.30.160.60:FF:001329">
    <property type="entry name" value="INSM transcriptional repressor 1"/>
    <property type="match status" value="1"/>
</dbReference>
<dbReference type="GO" id="GO:0030182">
    <property type="term" value="P:neuron differentiation"/>
    <property type="evidence" value="ECO:0007669"/>
    <property type="project" value="TreeGrafter"/>
</dbReference>
<feature type="region of interest" description="Disordered" evidence="10">
    <location>
        <begin position="135"/>
        <end position="163"/>
    </location>
</feature>
<reference evidence="12 13" key="1">
    <citation type="submission" date="2024-04" db="EMBL/GenBank/DDBJ databases">
        <authorList>
            <consortium name="Genoscope - CEA"/>
            <person name="William W."/>
        </authorList>
    </citation>
    <scope>NUCLEOTIDE SEQUENCE [LARGE SCALE GENOMIC DNA]</scope>
</reference>
<evidence type="ECO:0000256" key="6">
    <source>
        <dbReference type="ARBA" id="ARBA00023015"/>
    </source>
</evidence>
<feature type="non-terminal residue" evidence="12">
    <location>
        <position position="1"/>
    </location>
</feature>
<evidence type="ECO:0000256" key="3">
    <source>
        <dbReference type="ARBA" id="ARBA00022737"/>
    </source>
</evidence>
<evidence type="ECO:0000256" key="5">
    <source>
        <dbReference type="ARBA" id="ARBA00022833"/>
    </source>
</evidence>
<sequence length="190" mass="21413">QASKTAAPPKKPNSSAHTGKRLKAVRRLNFDIDTTSPVSGTIIKDAADFHPDGKVVYGDIEPSFNFVEVTPEARAELEKIDNKIGDYICQLCKEFYEDAFQLAQHRCSRIIHVEYRCPECEKVFNCPANLASHRRWHKPRASGPTKLPNPCGNRNKPNNAVPSQNTTNVECALCGKKFQRHAYLRKHIQT</sequence>
<dbReference type="InterPro" id="IPR042972">
    <property type="entry name" value="INSM1/2"/>
</dbReference>
<evidence type="ECO:0000313" key="12">
    <source>
        <dbReference type="EMBL" id="CAL1529456.1"/>
    </source>
</evidence>
<dbReference type="PROSITE" id="PS00028">
    <property type="entry name" value="ZINC_FINGER_C2H2_1"/>
    <property type="match status" value="1"/>
</dbReference>
<feature type="non-terminal residue" evidence="12">
    <location>
        <position position="190"/>
    </location>
</feature>
<evidence type="ECO:0000256" key="2">
    <source>
        <dbReference type="ARBA" id="ARBA00022723"/>
    </source>
</evidence>
<keyword evidence="4 9" id="KW-0863">Zinc-finger</keyword>
<organism evidence="12 13">
    <name type="scientific">Lymnaea stagnalis</name>
    <name type="common">Great pond snail</name>
    <name type="synonym">Helix stagnalis</name>
    <dbReference type="NCBI Taxonomy" id="6523"/>
    <lineage>
        <taxon>Eukaryota</taxon>
        <taxon>Metazoa</taxon>
        <taxon>Spiralia</taxon>
        <taxon>Lophotrochozoa</taxon>
        <taxon>Mollusca</taxon>
        <taxon>Gastropoda</taxon>
        <taxon>Heterobranchia</taxon>
        <taxon>Euthyneura</taxon>
        <taxon>Panpulmonata</taxon>
        <taxon>Hygrophila</taxon>
        <taxon>Lymnaeoidea</taxon>
        <taxon>Lymnaeidae</taxon>
        <taxon>Lymnaea</taxon>
    </lineage>
</organism>
<gene>
    <name evidence="12" type="ORF">GSLYS_00003611001</name>
</gene>
<dbReference type="PANTHER" id="PTHR15065">
    <property type="entry name" value="INSULINOMA-ASSOCIATED 1"/>
    <property type="match status" value="1"/>
</dbReference>
<dbReference type="PANTHER" id="PTHR15065:SF4">
    <property type="entry name" value="LD18634P"/>
    <property type="match status" value="1"/>
</dbReference>
<evidence type="ECO:0000259" key="11">
    <source>
        <dbReference type="PROSITE" id="PS50157"/>
    </source>
</evidence>
<evidence type="ECO:0000256" key="4">
    <source>
        <dbReference type="ARBA" id="ARBA00022771"/>
    </source>
</evidence>
<dbReference type="GO" id="GO:0008270">
    <property type="term" value="F:zinc ion binding"/>
    <property type="evidence" value="ECO:0007669"/>
    <property type="project" value="UniProtKB-KW"/>
</dbReference>
<dbReference type="GO" id="GO:0017053">
    <property type="term" value="C:transcription repressor complex"/>
    <property type="evidence" value="ECO:0007669"/>
    <property type="project" value="TreeGrafter"/>
</dbReference>
<dbReference type="EMBL" id="CAXITT010000049">
    <property type="protein sequence ID" value="CAL1529456.1"/>
    <property type="molecule type" value="Genomic_DNA"/>
</dbReference>
<keyword evidence="8" id="KW-0539">Nucleus</keyword>
<comment type="subcellular location">
    <subcellularLocation>
        <location evidence="1">Nucleus</location>
    </subcellularLocation>
</comment>